<keyword evidence="1" id="KW-1133">Transmembrane helix</keyword>
<dbReference type="EMBL" id="BOPZ01000003">
    <property type="protein sequence ID" value="GIM27988.1"/>
    <property type="molecule type" value="Genomic_DNA"/>
</dbReference>
<feature type="transmembrane region" description="Helical" evidence="1">
    <location>
        <begin position="56"/>
        <end position="73"/>
    </location>
</feature>
<comment type="caution">
    <text evidence="2">The sequence shown here is derived from an EMBL/GenBank/DDBJ whole genome shotgun (WGS) entry which is preliminary data.</text>
</comment>
<gene>
    <name evidence="2" type="ORF">CPJCM30710_06540</name>
</gene>
<evidence type="ECO:0000313" key="2">
    <source>
        <dbReference type="EMBL" id="GIM27988.1"/>
    </source>
</evidence>
<organism evidence="2 3">
    <name type="scientific">Clostridium polyendosporum</name>
    <dbReference type="NCBI Taxonomy" id="69208"/>
    <lineage>
        <taxon>Bacteria</taxon>
        <taxon>Bacillati</taxon>
        <taxon>Bacillota</taxon>
        <taxon>Clostridia</taxon>
        <taxon>Eubacteriales</taxon>
        <taxon>Clostridiaceae</taxon>
        <taxon>Clostridium</taxon>
    </lineage>
</organism>
<proteinExistence type="predicted"/>
<accession>A0A919RYN9</accession>
<sequence length="169" mass="19555">MNKLVMKNYDVKGNVAFNPKRKIDGPNHDKQYESLRRSKIERKNRLQEQQKASRKAATQVILLILVLGLITIWRDSKVYNLQNQLSITNKQIKDINSENEALRIEIIKSSSLENIKTIAENNLKMSVPEKEDIVKAAVTEDYFKDDTMLAIKQKKQDKNLLAKIKDALF</sequence>
<keyword evidence="1" id="KW-0812">Transmembrane</keyword>
<keyword evidence="1" id="KW-0472">Membrane</keyword>
<reference evidence="2" key="1">
    <citation type="submission" date="2021-03" db="EMBL/GenBank/DDBJ databases">
        <title>Taxonomic study of Clostridium polyendosporum from meadow-gley soil under rice.</title>
        <authorList>
            <person name="Kobayashi H."/>
            <person name="Tanizawa Y."/>
            <person name="Yagura M."/>
        </authorList>
    </citation>
    <scope>NUCLEOTIDE SEQUENCE</scope>
    <source>
        <strain evidence="2">JCM 30710</strain>
    </source>
</reference>
<keyword evidence="3" id="KW-1185">Reference proteome</keyword>
<dbReference type="AlphaFoldDB" id="A0A919RYN9"/>
<dbReference type="RefSeq" id="WP_212902735.1">
    <property type="nucleotide sequence ID" value="NZ_BOPZ01000003.1"/>
</dbReference>
<name>A0A919RYN9_9CLOT</name>
<evidence type="ECO:0000256" key="1">
    <source>
        <dbReference type="SAM" id="Phobius"/>
    </source>
</evidence>
<protein>
    <recommendedName>
        <fullName evidence="4">Cell division protein FtsL</fullName>
    </recommendedName>
</protein>
<evidence type="ECO:0000313" key="3">
    <source>
        <dbReference type="Proteomes" id="UP000679179"/>
    </source>
</evidence>
<dbReference type="Proteomes" id="UP000679179">
    <property type="component" value="Unassembled WGS sequence"/>
</dbReference>
<evidence type="ECO:0008006" key="4">
    <source>
        <dbReference type="Google" id="ProtNLM"/>
    </source>
</evidence>